<dbReference type="GeneID" id="84807443"/>
<dbReference type="Pfam" id="PF13099">
    <property type="entry name" value="DUF3944"/>
    <property type="match status" value="1"/>
</dbReference>
<name>A0A250FM74_9FLAO</name>
<evidence type="ECO:0000256" key="1">
    <source>
        <dbReference type="ARBA" id="ARBA00006436"/>
    </source>
</evidence>
<dbReference type="OrthoDB" id="9128717at2"/>
<gene>
    <name evidence="4" type="ORF">CGC50_02575</name>
</gene>
<dbReference type="KEGG" id="cgh:CGC50_02575"/>
<evidence type="ECO:0000259" key="2">
    <source>
        <dbReference type="Pfam" id="PF03981"/>
    </source>
</evidence>
<organism evidence="4 5">
    <name type="scientific">Capnocytophaga gingivalis</name>
    <dbReference type="NCBI Taxonomy" id="1017"/>
    <lineage>
        <taxon>Bacteria</taxon>
        <taxon>Pseudomonadati</taxon>
        <taxon>Bacteroidota</taxon>
        <taxon>Flavobacteriia</taxon>
        <taxon>Flavobacteriales</taxon>
        <taxon>Flavobacteriaceae</taxon>
        <taxon>Capnocytophaga</taxon>
    </lineage>
</organism>
<feature type="domain" description="Ubiquinol-cytochrome c chaperone" evidence="2">
    <location>
        <begin position="58"/>
        <end position="226"/>
    </location>
</feature>
<dbReference type="InterPro" id="IPR021150">
    <property type="entry name" value="Ubiq_cyt_c_chap"/>
</dbReference>
<evidence type="ECO:0000259" key="3">
    <source>
        <dbReference type="Pfam" id="PF13099"/>
    </source>
</evidence>
<reference evidence="5" key="1">
    <citation type="submission" date="2017-06" db="EMBL/GenBank/DDBJ databases">
        <title>Capnocytophaga spp. assemblies.</title>
        <authorList>
            <person name="Gulvik C.A."/>
        </authorList>
    </citation>
    <scope>NUCLEOTIDE SEQUENCE [LARGE SCALE GENOMIC DNA]</scope>
    <source>
        <strain evidence="5">H1496</strain>
    </source>
</reference>
<feature type="domain" description="DUF3944" evidence="3">
    <location>
        <begin position="3"/>
        <end position="36"/>
    </location>
</feature>
<dbReference type="Pfam" id="PF03981">
    <property type="entry name" value="Ubiq_cyt_C_chap"/>
    <property type="match status" value="1"/>
</dbReference>
<dbReference type="AlphaFoldDB" id="A0A250FM74"/>
<dbReference type="EMBL" id="CP022386">
    <property type="protein sequence ID" value="ATA86131.1"/>
    <property type="molecule type" value="Genomic_DNA"/>
</dbReference>
<evidence type="ECO:0000313" key="4">
    <source>
        <dbReference type="EMBL" id="ATA86131.1"/>
    </source>
</evidence>
<evidence type="ECO:0000313" key="5">
    <source>
        <dbReference type="Proteomes" id="UP000217250"/>
    </source>
</evidence>
<proteinExistence type="inferred from homology"/>
<protein>
    <submittedName>
        <fullName evidence="4">Uncharacterized protein</fullName>
    </submittedName>
</protein>
<dbReference type="Proteomes" id="UP000217250">
    <property type="component" value="Chromosome"/>
</dbReference>
<comment type="similarity">
    <text evidence="1">Belongs to the UPF0174 family.</text>
</comment>
<sequence>MAYLEDGNLEFLQYCSTEDLQILVDYLTKDKDGQLRVSEELTTKESYKKYYPHSLPIMWKEIAEELQHYGGNTFANTFRGTGVTYREILEDVTRKQKVNFNSNNSVEQIEQYFLQSIMEKTIEGMSEEELKNFLKEMNAGKIVGTKQALTAGALTALRLGGFGTYKVAVVVANAVAKSLLGRGLTLAGNATLTRTLGVALGPIGWIITALWTAIDIASPAYRVTIPCVIQVAYMRLRLQEASLKENDFSNEISKEELNSSDSEAFNEVNKKDIQSFFDELQKLRNKNELQGALMLLEQKEEKYGFLPEFKLAKEQIVQNIQHIKARSFFNKIQNLLDEEKCEEAIKLLNANATNYSSYEEFFTLMRKADYKMSLMKAKNYFDSLEKLLNENDYESVLRSLSENKETYAIYSRFSKLHEQALSKKKEGELESFFDNLETLLKEGKCKEVLKILYQNEEKYQSFGRFKEIEEKVLNGLKEN</sequence>
<dbReference type="RefSeq" id="WP_095909549.1">
    <property type="nucleotide sequence ID" value="NZ_CP022386.1"/>
</dbReference>
<dbReference type="InterPro" id="IPR025217">
    <property type="entry name" value="DUF3944"/>
</dbReference>
<accession>A0A250FM74</accession>